<evidence type="ECO:0000313" key="1">
    <source>
        <dbReference type="EMBL" id="TQR36078.1"/>
    </source>
</evidence>
<protein>
    <submittedName>
        <fullName evidence="1">Uncharacterized protein</fullName>
    </submittedName>
</protein>
<proteinExistence type="predicted"/>
<dbReference type="Proteomes" id="UP000317944">
    <property type="component" value="Unassembled WGS sequence"/>
</dbReference>
<gene>
    <name evidence="1" type="ORF">C7Y47_07310</name>
</gene>
<reference evidence="1 2" key="1">
    <citation type="submission" date="2018-03" db="EMBL/GenBank/DDBJ databases">
        <title>Aerobic endospore-forming bacteria genome sequencing and assembly.</title>
        <authorList>
            <person name="Cavalcante D.A."/>
            <person name="Driks A."/>
            <person name="Putonti C."/>
            <person name="De-Souza M.T."/>
        </authorList>
    </citation>
    <scope>NUCLEOTIDE SEQUENCE [LARGE SCALE GENOMIC DNA]</scope>
    <source>
        <strain evidence="1 2">SDF0037</strain>
    </source>
</reference>
<evidence type="ECO:0000313" key="2">
    <source>
        <dbReference type="Proteomes" id="UP000317944"/>
    </source>
</evidence>
<comment type="caution">
    <text evidence="1">The sequence shown here is derived from an EMBL/GenBank/DDBJ whole genome shotgun (WGS) entry which is preliminary data.</text>
</comment>
<name>A0A544UQH1_LYSSH</name>
<accession>A0A544UQH1</accession>
<dbReference type="AlphaFoldDB" id="A0A544UQH1"/>
<organism evidence="1 2">
    <name type="scientific">Lysinibacillus sphaericus</name>
    <name type="common">Bacillus sphaericus</name>
    <dbReference type="NCBI Taxonomy" id="1421"/>
    <lineage>
        <taxon>Bacteria</taxon>
        <taxon>Bacillati</taxon>
        <taxon>Bacillota</taxon>
        <taxon>Bacilli</taxon>
        <taxon>Bacillales</taxon>
        <taxon>Bacillaceae</taxon>
        <taxon>Lysinibacillus</taxon>
    </lineage>
</organism>
<dbReference type="RefSeq" id="WP_142508165.1">
    <property type="nucleotide sequence ID" value="NZ_SADV01000004.1"/>
</dbReference>
<sequence>MGEQKYSEHYSQLWDISNTLIEMEIALKKATYIQQEVFSEYFGKLNIRNDKETQQYVIWDYDRYDVFSQIVVDNLNVISNKLAELDQMVSVSMDAAKKEGKHFD</sequence>
<dbReference type="EMBL" id="SADV01000004">
    <property type="protein sequence ID" value="TQR36078.1"/>
    <property type="molecule type" value="Genomic_DNA"/>
</dbReference>